<sequence length="330" mass="32653">MSGSRLNPAGRQTAAADEHLGDRLAALVDGELDHDARERVLAHLATCARCKSEADAQRRLKNVFAEAAPPPPSENFLARLQSLPSGSGGDGDRGVPPFGGTGLDSGRGLGAVRGFGQGVFDVDPEPFGYAPSAAHAAVLPSGRGFRIHEVGRSGRHDGDRASRGRRFAFAAAGAVSLAAVALGGVSTGVSADGAGARGSGAGSNAVPLGSQSAAAVTMSEGQRRRSSSKPSPLLGRGGGALTVAAPGPVTSVDAGGPLLPGGGHAEDAAYPFATPLLSGAARLSPLIRPTAADSYGEPEGISPGGRGAASGLTAVRAALPMTSSLPPSVR</sequence>
<dbReference type="InterPro" id="IPR041916">
    <property type="entry name" value="Anti_sigma_zinc_sf"/>
</dbReference>
<feature type="domain" description="Putative zinc-finger" evidence="4">
    <location>
        <begin position="22"/>
        <end position="50"/>
    </location>
</feature>
<evidence type="ECO:0000313" key="6">
    <source>
        <dbReference type="Proteomes" id="UP001163064"/>
    </source>
</evidence>
<keyword evidence="1" id="KW-0805">Transcription regulation</keyword>
<evidence type="ECO:0000256" key="2">
    <source>
        <dbReference type="ARBA" id="ARBA00023163"/>
    </source>
</evidence>
<organism evidence="5 6">
    <name type="scientific">Streptomyces beihaiensis</name>
    <dbReference type="NCBI Taxonomy" id="2984495"/>
    <lineage>
        <taxon>Bacteria</taxon>
        <taxon>Bacillati</taxon>
        <taxon>Actinomycetota</taxon>
        <taxon>Actinomycetes</taxon>
        <taxon>Kitasatosporales</taxon>
        <taxon>Streptomycetaceae</taxon>
        <taxon>Streptomyces</taxon>
    </lineage>
</organism>
<evidence type="ECO:0000313" key="5">
    <source>
        <dbReference type="EMBL" id="MCX3060985.1"/>
    </source>
</evidence>
<dbReference type="Pfam" id="PF13490">
    <property type="entry name" value="zf-HC2"/>
    <property type="match status" value="1"/>
</dbReference>
<keyword evidence="6" id="KW-1185">Reference proteome</keyword>
<evidence type="ECO:0000256" key="1">
    <source>
        <dbReference type="ARBA" id="ARBA00023015"/>
    </source>
</evidence>
<dbReference type="Gene3D" id="1.10.10.1320">
    <property type="entry name" value="Anti-sigma factor, zinc-finger domain"/>
    <property type="match status" value="1"/>
</dbReference>
<protein>
    <submittedName>
        <fullName evidence="5">Anti-sigma factor</fullName>
    </submittedName>
</protein>
<gene>
    <name evidence="5" type="ORF">OFY01_14715</name>
</gene>
<dbReference type="RefSeq" id="WP_266599983.1">
    <property type="nucleotide sequence ID" value="NZ_JAPHNL010000146.1"/>
</dbReference>
<evidence type="ECO:0000259" key="4">
    <source>
        <dbReference type="Pfam" id="PF13490"/>
    </source>
</evidence>
<feature type="region of interest" description="Disordered" evidence="3">
    <location>
        <begin position="195"/>
        <end position="247"/>
    </location>
</feature>
<dbReference type="InterPro" id="IPR027383">
    <property type="entry name" value="Znf_put"/>
</dbReference>
<name>A0ABT3TY41_9ACTN</name>
<comment type="caution">
    <text evidence="5">The sequence shown here is derived from an EMBL/GenBank/DDBJ whole genome shotgun (WGS) entry which is preliminary data.</text>
</comment>
<reference evidence="5" key="1">
    <citation type="submission" date="2022-10" db="EMBL/GenBank/DDBJ databases">
        <title>Streptomyces beihaiensis sp. nov., a chitin degrading actinobacterium, isolated from shrimp pond soil.</title>
        <authorList>
            <person name="Xie J."/>
            <person name="Shen N."/>
        </authorList>
    </citation>
    <scope>NUCLEOTIDE SEQUENCE</scope>
    <source>
        <strain evidence="5">GXMU-J5</strain>
    </source>
</reference>
<feature type="region of interest" description="Disordered" evidence="3">
    <location>
        <begin position="82"/>
        <end position="102"/>
    </location>
</feature>
<dbReference type="Proteomes" id="UP001163064">
    <property type="component" value="Unassembled WGS sequence"/>
</dbReference>
<keyword evidence="2" id="KW-0804">Transcription</keyword>
<dbReference type="EMBL" id="JAPHNL010000146">
    <property type="protein sequence ID" value="MCX3060985.1"/>
    <property type="molecule type" value="Genomic_DNA"/>
</dbReference>
<proteinExistence type="predicted"/>
<accession>A0ABT3TY41</accession>
<evidence type="ECO:0000256" key="3">
    <source>
        <dbReference type="SAM" id="MobiDB-lite"/>
    </source>
</evidence>